<feature type="non-terminal residue" evidence="1">
    <location>
        <position position="42"/>
    </location>
</feature>
<accession>X1SWD4</accession>
<dbReference type="AlphaFoldDB" id="X1SWD4"/>
<gene>
    <name evidence="1" type="ORF">S12H4_14081</name>
</gene>
<protein>
    <submittedName>
        <fullName evidence="1">Uncharacterized protein</fullName>
    </submittedName>
</protein>
<name>X1SWD4_9ZZZZ</name>
<evidence type="ECO:0000313" key="1">
    <source>
        <dbReference type="EMBL" id="GAI79640.1"/>
    </source>
</evidence>
<reference evidence="1" key="1">
    <citation type="journal article" date="2014" name="Front. Microbiol.">
        <title>High frequency of phylogenetically diverse reductive dehalogenase-homologous genes in deep subseafloor sedimentary metagenomes.</title>
        <authorList>
            <person name="Kawai M."/>
            <person name="Futagami T."/>
            <person name="Toyoda A."/>
            <person name="Takaki Y."/>
            <person name="Nishi S."/>
            <person name="Hori S."/>
            <person name="Arai W."/>
            <person name="Tsubouchi T."/>
            <person name="Morono Y."/>
            <person name="Uchiyama I."/>
            <person name="Ito T."/>
            <person name="Fujiyama A."/>
            <person name="Inagaki F."/>
            <person name="Takami H."/>
        </authorList>
    </citation>
    <scope>NUCLEOTIDE SEQUENCE</scope>
    <source>
        <strain evidence="1">Expedition CK06-06</strain>
    </source>
</reference>
<dbReference type="EMBL" id="BARW01006706">
    <property type="protein sequence ID" value="GAI79640.1"/>
    <property type="molecule type" value="Genomic_DNA"/>
</dbReference>
<sequence length="42" mass="4574">MDALEFKIPDRLPKQLGSETSSGISAFAYPQLVEALGLPARR</sequence>
<comment type="caution">
    <text evidence="1">The sequence shown here is derived from an EMBL/GenBank/DDBJ whole genome shotgun (WGS) entry which is preliminary data.</text>
</comment>
<proteinExistence type="predicted"/>
<organism evidence="1">
    <name type="scientific">marine sediment metagenome</name>
    <dbReference type="NCBI Taxonomy" id="412755"/>
    <lineage>
        <taxon>unclassified sequences</taxon>
        <taxon>metagenomes</taxon>
        <taxon>ecological metagenomes</taxon>
    </lineage>
</organism>